<keyword evidence="3" id="KW-0805">Transcription regulation</keyword>
<dbReference type="InterPro" id="IPR002070">
    <property type="entry name" value="TF_Brachyury"/>
</dbReference>
<evidence type="ECO:0000313" key="11">
    <source>
        <dbReference type="Proteomes" id="UP000594454"/>
    </source>
</evidence>
<dbReference type="Pfam" id="PF00907">
    <property type="entry name" value="T-box"/>
    <property type="match status" value="1"/>
</dbReference>
<dbReference type="PANTHER" id="PTHR11267:SF204">
    <property type="entry name" value="SPADETAIL"/>
    <property type="match status" value="1"/>
</dbReference>
<dbReference type="Gene3D" id="2.60.40.820">
    <property type="entry name" value="Transcription factor, T-box"/>
    <property type="match status" value="1"/>
</dbReference>
<keyword evidence="6 7" id="KW-0539">Nucleus</keyword>
<dbReference type="GO" id="GO:0001708">
    <property type="term" value="P:cell fate specification"/>
    <property type="evidence" value="ECO:0007669"/>
    <property type="project" value="TreeGrafter"/>
</dbReference>
<dbReference type="GO" id="GO:0000978">
    <property type="term" value="F:RNA polymerase II cis-regulatory region sequence-specific DNA binding"/>
    <property type="evidence" value="ECO:0007669"/>
    <property type="project" value="InterPro"/>
</dbReference>
<dbReference type="Proteomes" id="UP000594454">
    <property type="component" value="Chromosome 2"/>
</dbReference>
<keyword evidence="4 7" id="KW-0238">DNA-binding</keyword>
<dbReference type="CDD" id="cd20681">
    <property type="entry name" value="T-box_Drosocross-like"/>
    <property type="match status" value="1"/>
</dbReference>
<evidence type="ECO:0000256" key="5">
    <source>
        <dbReference type="ARBA" id="ARBA00023163"/>
    </source>
</evidence>
<evidence type="ECO:0000256" key="1">
    <source>
        <dbReference type="ARBA" id="ARBA00004123"/>
    </source>
</evidence>
<accession>A0A7R8YS03</accession>
<keyword evidence="11" id="KW-1185">Reference proteome</keyword>
<dbReference type="GO" id="GO:0045893">
    <property type="term" value="P:positive regulation of DNA-templated transcription"/>
    <property type="evidence" value="ECO:0007669"/>
    <property type="project" value="InterPro"/>
</dbReference>
<reference evidence="10 11" key="1">
    <citation type="submission" date="2020-11" db="EMBL/GenBank/DDBJ databases">
        <authorList>
            <person name="Wallbank WR R."/>
            <person name="Pardo Diaz C."/>
            <person name="Kozak K."/>
            <person name="Martin S."/>
            <person name="Jiggins C."/>
            <person name="Moest M."/>
            <person name="Warren A I."/>
            <person name="Generalovic N T."/>
            <person name="Byers J.R.P. K."/>
            <person name="Montejo-Kovacevich G."/>
            <person name="Yen C E."/>
        </authorList>
    </citation>
    <scope>NUCLEOTIDE SEQUENCE [LARGE SCALE GENOMIC DNA]</scope>
</reference>
<evidence type="ECO:0000313" key="10">
    <source>
        <dbReference type="EMBL" id="CAD7083026.1"/>
    </source>
</evidence>
<evidence type="ECO:0000256" key="7">
    <source>
        <dbReference type="PROSITE-ProRule" id="PRU00201"/>
    </source>
</evidence>
<dbReference type="OrthoDB" id="7442607at2759"/>
<dbReference type="PROSITE" id="PS01283">
    <property type="entry name" value="TBOX_1"/>
    <property type="match status" value="1"/>
</dbReference>
<dbReference type="InterPro" id="IPR046360">
    <property type="entry name" value="T-box_DNA-bd"/>
</dbReference>
<dbReference type="GO" id="GO:0000981">
    <property type="term" value="F:DNA-binding transcription factor activity, RNA polymerase II-specific"/>
    <property type="evidence" value="ECO:0007669"/>
    <property type="project" value="TreeGrafter"/>
</dbReference>
<gene>
    <name evidence="10" type="ORF">HERILL_LOCUS6014</name>
</gene>
<dbReference type="InParanoid" id="A0A7R8YS03"/>
<sequence length="452" mass="50182">MITMNELVDLRMQQHIAHEIYRQQIMQRIPDPFPAMIPVPMPRHIMLPPRVTLPGVEANLQNNDLWNQFHQIGTEMIITKSGRRMFPSMRLSVSGLEDDANYCVLLEMVPIGDCRYKFSGSQWVPAGGAEPQSPQRMYLHPDSPAQGSHWQAQPILFNKVKLTNNTLDNNGHVVLTSMHKYQPRIHIIRTSDPTQIPWAPQQAFVFPETEFVAVTAYQNDRITKLKIDNNPFAKGFRETGQSRCKRKMTSSEGGSSGEGSSQSEISESPTKNSESLDDSNYDLDNNNHAASVKRMRSTGSACSVSSMDDSVHSMSGSSSGASSPANTNDDPRIQHPAALPVARNDLILQQFHQNMQSLIQPSLVDLACSYFGRQPYYPSHHMPGYYSPQIAEAQPCNGSPVPADVAPIMSPPLIPNNNNNISNNTTSYKEISSPKVPRKTSFTISAILGSDH</sequence>
<evidence type="ECO:0000256" key="4">
    <source>
        <dbReference type="ARBA" id="ARBA00023125"/>
    </source>
</evidence>
<dbReference type="SUPFAM" id="SSF49417">
    <property type="entry name" value="p53-like transcription factors"/>
    <property type="match status" value="1"/>
</dbReference>
<evidence type="ECO:0000256" key="3">
    <source>
        <dbReference type="ARBA" id="ARBA00023015"/>
    </source>
</evidence>
<evidence type="ECO:0000256" key="2">
    <source>
        <dbReference type="ARBA" id="ARBA00022473"/>
    </source>
</evidence>
<dbReference type="SMART" id="SM00425">
    <property type="entry name" value="TBOX"/>
    <property type="match status" value="1"/>
</dbReference>
<feature type="region of interest" description="Disordered" evidence="8">
    <location>
        <begin position="232"/>
        <end position="334"/>
    </location>
</feature>
<proteinExistence type="predicted"/>
<organism evidence="10 11">
    <name type="scientific">Hermetia illucens</name>
    <name type="common">Black soldier fly</name>
    <dbReference type="NCBI Taxonomy" id="343691"/>
    <lineage>
        <taxon>Eukaryota</taxon>
        <taxon>Metazoa</taxon>
        <taxon>Ecdysozoa</taxon>
        <taxon>Arthropoda</taxon>
        <taxon>Hexapoda</taxon>
        <taxon>Insecta</taxon>
        <taxon>Pterygota</taxon>
        <taxon>Neoptera</taxon>
        <taxon>Endopterygota</taxon>
        <taxon>Diptera</taxon>
        <taxon>Brachycera</taxon>
        <taxon>Stratiomyomorpha</taxon>
        <taxon>Stratiomyidae</taxon>
        <taxon>Hermetiinae</taxon>
        <taxon>Hermetia</taxon>
    </lineage>
</organism>
<keyword evidence="5" id="KW-0804">Transcription</keyword>
<keyword evidence="2" id="KW-0217">Developmental protein</keyword>
<dbReference type="FunCoup" id="A0A7R8YS03">
    <property type="interactions" value="131"/>
</dbReference>
<dbReference type="PRINTS" id="PR00938">
    <property type="entry name" value="BRACHYURY"/>
</dbReference>
<evidence type="ECO:0000256" key="6">
    <source>
        <dbReference type="ARBA" id="ARBA00023242"/>
    </source>
</evidence>
<dbReference type="InterPro" id="IPR036960">
    <property type="entry name" value="T-box_sf"/>
</dbReference>
<dbReference type="PANTHER" id="PTHR11267">
    <property type="entry name" value="T-BOX PROTEIN-RELATED"/>
    <property type="match status" value="1"/>
</dbReference>
<dbReference type="FunFam" id="2.60.40.820:FF:000010">
    <property type="entry name" value="T-box transcription factor TBX6"/>
    <property type="match status" value="1"/>
</dbReference>
<evidence type="ECO:0000259" key="9">
    <source>
        <dbReference type="PROSITE" id="PS50252"/>
    </source>
</evidence>
<dbReference type="GO" id="GO:0005634">
    <property type="term" value="C:nucleus"/>
    <property type="evidence" value="ECO:0007669"/>
    <property type="project" value="UniProtKB-SubCell"/>
</dbReference>
<dbReference type="GO" id="GO:0000785">
    <property type="term" value="C:chromatin"/>
    <property type="evidence" value="ECO:0007669"/>
    <property type="project" value="TreeGrafter"/>
</dbReference>
<name>A0A7R8YS03_HERIL</name>
<dbReference type="PROSITE" id="PS50252">
    <property type="entry name" value="TBOX_3"/>
    <property type="match status" value="1"/>
</dbReference>
<feature type="compositionally biased region" description="Low complexity" evidence="8">
    <location>
        <begin position="303"/>
        <end position="323"/>
    </location>
</feature>
<dbReference type="InterPro" id="IPR018186">
    <property type="entry name" value="TF_T-box_CS"/>
</dbReference>
<dbReference type="EMBL" id="LR899010">
    <property type="protein sequence ID" value="CAD7083026.1"/>
    <property type="molecule type" value="Genomic_DNA"/>
</dbReference>
<dbReference type="PRINTS" id="PR00937">
    <property type="entry name" value="TBOX"/>
</dbReference>
<comment type="caution">
    <text evidence="7">Lacks conserved residue(s) required for the propagation of feature annotation.</text>
</comment>
<dbReference type="InterPro" id="IPR008967">
    <property type="entry name" value="p53-like_TF_DNA-bd_sf"/>
</dbReference>
<feature type="domain" description="T-box" evidence="9">
    <location>
        <begin position="60"/>
        <end position="238"/>
    </location>
</feature>
<evidence type="ECO:0000256" key="8">
    <source>
        <dbReference type="SAM" id="MobiDB-lite"/>
    </source>
</evidence>
<dbReference type="AlphaFoldDB" id="A0A7R8YS03"/>
<dbReference type="InterPro" id="IPR001699">
    <property type="entry name" value="TF_T-box"/>
</dbReference>
<dbReference type="OMA" id="ERGHEMQ"/>
<protein>
    <recommendedName>
        <fullName evidence="9">T-box domain-containing protein</fullName>
    </recommendedName>
</protein>
<comment type="subcellular location">
    <subcellularLocation>
        <location evidence="1 7">Nucleus</location>
    </subcellularLocation>
</comment>
<feature type="compositionally biased region" description="Low complexity" evidence="8">
    <location>
        <begin position="250"/>
        <end position="268"/>
    </location>
</feature>